<keyword evidence="1" id="KW-0472">Membrane</keyword>
<dbReference type="EMBL" id="FO203431">
    <property type="protein sequence ID" value="CCH87409.1"/>
    <property type="molecule type" value="Genomic_DNA"/>
</dbReference>
<keyword evidence="1" id="KW-0812">Transmembrane</keyword>
<accession>I4EVJ6</accession>
<keyword evidence="1" id="KW-1133">Transmembrane helix</keyword>
<sequence>MNTTSRVEQPVECEARPRAVSGSEIPTVVGRRAVRCAASVRSLRWALAFYGGFCSIPVGMAAATWFGE</sequence>
<evidence type="ECO:0000313" key="2">
    <source>
        <dbReference type="EMBL" id="CCH87409.1"/>
    </source>
</evidence>
<gene>
    <name evidence="2" type="ordered locus">MODMU_1974</name>
</gene>
<evidence type="ECO:0000313" key="3">
    <source>
        <dbReference type="Proteomes" id="UP000006461"/>
    </source>
</evidence>
<dbReference type="Proteomes" id="UP000006461">
    <property type="component" value="Chromosome"/>
</dbReference>
<name>I4EVJ6_MODI5</name>
<keyword evidence="3" id="KW-1185">Reference proteome</keyword>
<proteinExistence type="predicted"/>
<organism evidence="2 3">
    <name type="scientific">Modestobacter italicus (strain DSM 44449 / CECT 9708 / BC 501)</name>
    <dbReference type="NCBI Taxonomy" id="2732864"/>
    <lineage>
        <taxon>Bacteria</taxon>
        <taxon>Bacillati</taxon>
        <taxon>Actinomycetota</taxon>
        <taxon>Actinomycetes</taxon>
        <taxon>Geodermatophilales</taxon>
        <taxon>Geodermatophilaceae</taxon>
        <taxon>Modestobacter</taxon>
    </lineage>
</organism>
<dbReference type="AlphaFoldDB" id="I4EVJ6"/>
<reference evidence="2 3" key="1">
    <citation type="journal article" date="2012" name="J. Bacteriol.">
        <title>Genome Sequence of Radiation-Resistant Modestobacter marinus Strain BC501, a Representative Actinobacterium That Thrives on Calcareous Stone Surfaces.</title>
        <authorList>
            <person name="Normand P."/>
            <person name="Gury J."/>
            <person name="Pujic P."/>
            <person name="Chouaia B."/>
            <person name="Crotti E."/>
            <person name="Brusetti L."/>
            <person name="Daffonchio D."/>
            <person name="Vacherie B."/>
            <person name="Barbe V."/>
            <person name="Medigue C."/>
            <person name="Calteau A."/>
            <person name="Ghodhbane-Gtari F."/>
            <person name="Essoussi I."/>
            <person name="Nouioui I."/>
            <person name="Abbassi-Ghozzi I."/>
            <person name="Gtari M."/>
        </authorList>
    </citation>
    <scope>NUCLEOTIDE SEQUENCE [LARGE SCALE GENOMIC DNA]</scope>
    <source>
        <strain evidence="3">BC 501</strain>
    </source>
</reference>
<evidence type="ECO:0000256" key="1">
    <source>
        <dbReference type="SAM" id="Phobius"/>
    </source>
</evidence>
<protein>
    <submittedName>
        <fullName evidence="2">Uncharacterized protein</fullName>
    </submittedName>
</protein>
<dbReference type="HOGENOM" id="CLU_2789347_0_0_11"/>
<dbReference type="KEGG" id="mmar:MODMU_1974"/>
<feature type="transmembrane region" description="Helical" evidence="1">
    <location>
        <begin position="45"/>
        <end position="66"/>
    </location>
</feature>